<keyword evidence="2" id="KW-0560">Oxidoreductase</keyword>
<dbReference type="EMBL" id="JBHSXS010000013">
    <property type="protein sequence ID" value="MFC6882502.1"/>
    <property type="molecule type" value="Genomic_DNA"/>
</dbReference>
<dbReference type="InterPro" id="IPR002347">
    <property type="entry name" value="SDR_fam"/>
</dbReference>
<dbReference type="SUPFAM" id="SSF51735">
    <property type="entry name" value="NAD(P)-binding Rossmann-fold domains"/>
    <property type="match status" value="1"/>
</dbReference>
<gene>
    <name evidence="5" type="ORF">ACFQKB_22290</name>
</gene>
<keyword evidence="6" id="KW-1185">Reference proteome</keyword>
<dbReference type="PANTHER" id="PTHR43391">
    <property type="entry name" value="RETINOL DEHYDROGENASE-RELATED"/>
    <property type="match status" value="1"/>
</dbReference>
<protein>
    <submittedName>
        <fullName evidence="5">Short-chain dehydrogenase/reductase</fullName>
    </submittedName>
</protein>
<dbReference type="RefSeq" id="WP_160826636.1">
    <property type="nucleotide sequence ID" value="NZ_JBHSXE010000001.1"/>
</dbReference>
<sequence length="276" mass="28590">MATSRLNGRVIVITGAASGIGSATAGRLADRGARVVLLDRDGEAVRRRAAELGDPAAAFEVDVTDADGLRRVMDEVAERRGRIDAVVANAGVSGPVATVAAVAPAEFERVIEVDLLGVWRTVRAALPHVRARRGYVLMTSSIAAAIPCPTVAAYAAAKAGIEAFGRALRIELAHTGTQVGIAYFGAVDTGLVRGLMADRPALAGLDRMPRRLGAPISVERAGAAMAAGIEHRSRTVHAPWWVPALLAARSPLALADPFAARVPALARLIADAGRPG</sequence>
<evidence type="ECO:0000313" key="6">
    <source>
        <dbReference type="Proteomes" id="UP001596380"/>
    </source>
</evidence>
<feature type="domain" description="Ketoreductase" evidence="4">
    <location>
        <begin position="9"/>
        <end position="187"/>
    </location>
</feature>
<dbReference type="SMART" id="SM00822">
    <property type="entry name" value="PKS_KR"/>
    <property type="match status" value="1"/>
</dbReference>
<dbReference type="NCBIfam" id="NF004526">
    <property type="entry name" value="PRK05872.1"/>
    <property type="match status" value="1"/>
</dbReference>
<comment type="caution">
    <text evidence="5">The sequence shown here is derived from an EMBL/GenBank/DDBJ whole genome shotgun (WGS) entry which is preliminary data.</text>
</comment>
<dbReference type="CDD" id="cd05233">
    <property type="entry name" value="SDR_c"/>
    <property type="match status" value="1"/>
</dbReference>
<comment type="similarity">
    <text evidence="1 3">Belongs to the short-chain dehydrogenases/reductases (SDR) family.</text>
</comment>
<organism evidence="5 6">
    <name type="scientific">Actinomadura yumaensis</name>
    <dbReference type="NCBI Taxonomy" id="111807"/>
    <lineage>
        <taxon>Bacteria</taxon>
        <taxon>Bacillati</taxon>
        <taxon>Actinomycetota</taxon>
        <taxon>Actinomycetes</taxon>
        <taxon>Streptosporangiales</taxon>
        <taxon>Thermomonosporaceae</taxon>
        <taxon>Actinomadura</taxon>
    </lineage>
</organism>
<dbReference type="Pfam" id="PF00106">
    <property type="entry name" value="adh_short"/>
    <property type="match status" value="1"/>
</dbReference>
<accession>A0ABW2CLK5</accession>
<dbReference type="InterPro" id="IPR057326">
    <property type="entry name" value="KR_dom"/>
</dbReference>
<dbReference type="InterPro" id="IPR036291">
    <property type="entry name" value="NAD(P)-bd_dom_sf"/>
</dbReference>
<dbReference type="PROSITE" id="PS00061">
    <property type="entry name" value="ADH_SHORT"/>
    <property type="match status" value="1"/>
</dbReference>
<dbReference type="Gene3D" id="3.40.50.720">
    <property type="entry name" value="NAD(P)-binding Rossmann-like Domain"/>
    <property type="match status" value="1"/>
</dbReference>
<evidence type="ECO:0000313" key="5">
    <source>
        <dbReference type="EMBL" id="MFC6882502.1"/>
    </source>
</evidence>
<dbReference type="Proteomes" id="UP001596380">
    <property type="component" value="Unassembled WGS sequence"/>
</dbReference>
<evidence type="ECO:0000256" key="1">
    <source>
        <dbReference type="ARBA" id="ARBA00006484"/>
    </source>
</evidence>
<dbReference type="PRINTS" id="PR00081">
    <property type="entry name" value="GDHRDH"/>
</dbReference>
<reference evidence="6" key="1">
    <citation type="journal article" date="2019" name="Int. J. Syst. Evol. Microbiol.">
        <title>The Global Catalogue of Microorganisms (GCM) 10K type strain sequencing project: providing services to taxonomists for standard genome sequencing and annotation.</title>
        <authorList>
            <consortium name="The Broad Institute Genomics Platform"/>
            <consortium name="The Broad Institute Genome Sequencing Center for Infectious Disease"/>
            <person name="Wu L."/>
            <person name="Ma J."/>
        </authorList>
    </citation>
    <scope>NUCLEOTIDE SEQUENCE [LARGE SCALE GENOMIC DNA]</scope>
    <source>
        <strain evidence="6">JCM 3369</strain>
    </source>
</reference>
<dbReference type="PRINTS" id="PR00080">
    <property type="entry name" value="SDRFAMILY"/>
</dbReference>
<proteinExistence type="inferred from homology"/>
<dbReference type="InterPro" id="IPR020904">
    <property type="entry name" value="Sc_DH/Rdtase_CS"/>
</dbReference>
<name>A0ABW2CLK5_9ACTN</name>
<evidence type="ECO:0000256" key="3">
    <source>
        <dbReference type="RuleBase" id="RU000363"/>
    </source>
</evidence>
<evidence type="ECO:0000256" key="2">
    <source>
        <dbReference type="ARBA" id="ARBA00023002"/>
    </source>
</evidence>
<dbReference type="PANTHER" id="PTHR43391:SF94">
    <property type="entry name" value="OXIDOREDUCTASE-RELATED"/>
    <property type="match status" value="1"/>
</dbReference>
<evidence type="ECO:0000259" key="4">
    <source>
        <dbReference type="SMART" id="SM00822"/>
    </source>
</evidence>